<keyword evidence="2" id="KW-1133">Transmembrane helix</keyword>
<evidence type="ECO:0000256" key="1">
    <source>
        <dbReference type="SAM" id="MobiDB-lite"/>
    </source>
</evidence>
<dbReference type="Proteomes" id="UP000221165">
    <property type="component" value="Unassembled WGS sequence"/>
</dbReference>
<keyword evidence="2" id="KW-0472">Membrane</keyword>
<organism evidence="3 4">
    <name type="scientific">Cystoisospora suis</name>
    <dbReference type="NCBI Taxonomy" id="483139"/>
    <lineage>
        <taxon>Eukaryota</taxon>
        <taxon>Sar</taxon>
        <taxon>Alveolata</taxon>
        <taxon>Apicomplexa</taxon>
        <taxon>Conoidasida</taxon>
        <taxon>Coccidia</taxon>
        <taxon>Eucoccidiorida</taxon>
        <taxon>Eimeriorina</taxon>
        <taxon>Sarcocystidae</taxon>
        <taxon>Cystoisospora</taxon>
    </lineage>
</organism>
<proteinExistence type="predicted"/>
<dbReference type="GeneID" id="94427941"/>
<name>A0A2C6L0I5_9APIC</name>
<protein>
    <submittedName>
        <fullName evidence="3">Transmembrane protein</fullName>
    </submittedName>
</protein>
<feature type="transmembrane region" description="Helical" evidence="2">
    <location>
        <begin position="87"/>
        <end position="108"/>
    </location>
</feature>
<sequence>MATTPPTEALSSDEVLSAGSSSTMDSGDRKDESSPPSELRAKLPVRVMYLHELDAFPNKVKQELVEECVGQANVVVPEFHTKRTLTAFVLAFALLLFIMFGAVLAAFINKSTAAGFLSLIATIAVATITFVLAGRGVTHVLLKQAVAAAEATFEKFRPNLIVASSYGAVVCFQMDKPKLPLLLLSPAQDQYYRYMHLKPYISIADYPYVIIVHGSVDNDVPLDDSIRLIETCEVGRCRLEIVDDDHKLSSLTRDDFRRWIEEAYERGRDAVFKQSEAGSKSVDPTLFEMPSV</sequence>
<dbReference type="AlphaFoldDB" id="A0A2C6L0I5"/>
<gene>
    <name evidence="3" type="ORF">CSUI_004542</name>
</gene>
<evidence type="ECO:0000313" key="4">
    <source>
        <dbReference type="Proteomes" id="UP000221165"/>
    </source>
</evidence>
<dbReference type="RefSeq" id="XP_067923297.1">
    <property type="nucleotide sequence ID" value="XM_068064730.1"/>
</dbReference>
<dbReference type="VEuPathDB" id="ToxoDB:CSUI_004542"/>
<feature type="region of interest" description="Disordered" evidence="1">
    <location>
        <begin position="1"/>
        <end position="38"/>
    </location>
</feature>
<dbReference type="Gene3D" id="3.40.50.1820">
    <property type="entry name" value="alpha/beta hydrolase"/>
    <property type="match status" value="1"/>
</dbReference>
<feature type="compositionally biased region" description="Polar residues" evidence="1">
    <location>
        <begin position="1"/>
        <end position="10"/>
    </location>
</feature>
<feature type="transmembrane region" description="Helical" evidence="2">
    <location>
        <begin position="114"/>
        <end position="133"/>
    </location>
</feature>
<accession>A0A2C6L0I5</accession>
<keyword evidence="2 3" id="KW-0812">Transmembrane</keyword>
<dbReference type="OrthoDB" id="425723at2759"/>
<evidence type="ECO:0000256" key="2">
    <source>
        <dbReference type="SAM" id="Phobius"/>
    </source>
</evidence>
<dbReference type="EMBL" id="MIGC01002139">
    <property type="protein sequence ID" value="PHJ21615.1"/>
    <property type="molecule type" value="Genomic_DNA"/>
</dbReference>
<evidence type="ECO:0000313" key="3">
    <source>
        <dbReference type="EMBL" id="PHJ21615.1"/>
    </source>
</evidence>
<reference evidence="3 4" key="1">
    <citation type="journal article" date="2017" name="Int. J. Parasitol.">
        <title>The genome of the protozoan parasite Cystoisospora suis and a reverse vaccinology approach to identify vaccine candidates.</title>
        <authorList>
            <person name="Palmieri N."/>
            <person name="Shrestha A."/>
            <person name="Ruttkowski B."/>
            <person name="Beck T."/>
            <person name="Vogl C."/>
            <person name="Tomley F."/>
            <person name="Blake D.P."/>
            <person name="Joachim A."/>
        </authorList>
    </citation>
    <scope>NUCLEOTIDE SEQUENCE [LARGE SCALE GENOMIC DNA]</scope>
    <source>
        <strain evidence="3 4">Wien I</strain>
    </source>
</reference>
<keyword evidence="4" id="KW-1185">Reference proteome</keyword>
<comment type="caution">
    <text evidence="3">The sequence shown here is derived from an EMBL/GenBank/DDBJ whole genome shotgun (WGS) entry which is preliminary data.</text>
</comment>
<dbReference type="InterPro" id="IPR029058">
    <property type="entry name" value="AB_hydrolase_fold"/>
</dbReference>